<organism evidence="1 2">
    <name type="scientific">Bathymodiolus azoricus thioautotrophic gill symbiont</name>
    <dbReference type="NCBI Taxonomy" id="235205"/>
    <lineage>
        <taxon>Bacteria</taxon>
        <taxon>Pseudomonadati</taxon>
        <taxon>Pseudomonadota</taxon>
        <taxon>Gammaproteobacteria</taxon>
        <taxon>sulfur-oxidizing symbionts</taxon>
    </lineage>
</organism>
<sequence length="105" mass="12257">MEPDNYLLIRDGFVPINIKFIDRADYYTAFNEFNESGKTKIMESIIGKALINSYHKRLAYLEGKEIASLVDYTKKYKISHSNLINKAKRQTIKTFSEKSKWKIGD</sequence>
<dbReference type="InterPro" id="IPR036597">
    <property type="entry name" value="Fido-like_dom_sf"/>
</dbReference>
<dbReference type="Proteomes" id="UP000198988">
    <property type="component" value="Unassembled WGS sequence"/>
</dbReference>
<dbReference type="AlphaFoldDB" id="A0A1H6KNE5"/>
<dbReference type="RefSeq" id="WP_241502543.1">
    <property type="nucleotide sequence ID" value="NZ_CDSC02000188.1"/>
</dbReference>
<evidence type="ECO:0000313" key="1">
    <source>
        <dbReference type="EMBL" id="SEH77261.1"/>
    </source>
</evidence>
<protein>
    <submittedName>
        <fullName evidence="1">Uncharacterized protein</fullName>
    </submittedName>
</protein>
<evidence type="ECO:0000313" key="2">
    <source>
        <dbReference type="Proteomes" id="UP000198988"/>
    </source>
</evidence>
<dbReference type="Gene3D" id="1.10.3290.10">
    <property type="entry name" value="Fido-like domain"/>
    <property type="match status" value="1"/>
</dbReference>
<dbReference type="EMBL" id="CDSC02000188">
    <property type="protein sequence ID" value="SEH77261.1"/>
    <property type="molecule type" value="Genomic_DNA"/>
</dbReference>
<accession>A0A1H6KNE5</accession>
<reference evidence="2" key="1">
    <citation type="submission" date="2016-06" db="EMBL/GenBank/DDBJ databases">
        <authorList>
            <person name="Petersen J."/>
            <person name="Sayavedra L."/>
        </authorList>
    </citation>
    <scope>NUCLEOTIDE SEQUENCE [LARGE SCALE GENOMIC DNA]</scope>
    <source>
        <strain evidence="2">BazSymA</strain>
    </source>
</reference>
<name>A0A1H6KNE5_9GAMM</name>
<dbReference type="SUPFAM" id="SSF140931">
    <property type="entry name" value="Fic-like"/>
    <property type="match status" value="1"/>
</dbReference>
<proteinExistence type="predicted"/>
<gene>
    <name evidence="1" type="ORF">BAZSYMA_ACONTIG261055_0</name>
</gene>